<evidence type="ECO:0000259" key="1">
    <source>
        <dbReference type="PROSITE" id="PS51186"/>
    </source>
</evidence>
<gene>
    <name evidence="2" type="ORF">OCK74_04385</name>
</gene>
<protein>
    <submittedName>
        <fullName evidence="2">GNAT family N-acetyltransferase</fullName>
    </submittedName>
</protein>
<keyword evidence="3" id="KW-1185">Reference proteome</keyword>
<evidence type="ECO:0000313" key="2">
    <source>
        <dbReference type="EMBL" id="MCU7548337.1"/>
    </source>
</evidence>
<accession>A0A9X2XTU5</accession>
<dbReference type="Pfam" id="PF00583">
    <property type="entry name" value="Acetyltransf_1"/>
    <property type="match status" value="1"/>
</dbReference>
<dbReference type="PROSITE" id="PS51186">
    <property type="entry name" value="GNAT"/>
    <property type="match status" value="1"/>
</dbReference>
<dbReference type="InterPro" id="IPR000182">
    <property type="entry name" value="GNAT_dom"/>
</dbReference>
<reference evidence="2" key="1">
    <citation type="submission" date="2022-09" db="EMBL/GenBank/DDBJ databases">
        <authorList>
            <person name="Yuan C."/>
            <person name="Ke Z."/>
        </authorList>
    </citation>
    <scope>NUCLEOTIDE SEQUENCE</scope>
    <source>
        <strain evidence="2">LB-8</strain>
    </source>
</reference>
<dbReference type="PANTHER" id="PTHR42919:SF40">
    <property type="entry name" value="FAMILY ACETYLTRANSFERASE, PUTATIVE-RELATED"/>
    <property type="match status" value="1"/>
</dbReference>
<dbReference type="EMBL" id="JAOTIF010000002">
    <property type="protein sequence ID" value="MCU7548337.1"/>
    <property type="molecule type" value="Genomic_DNA"/>
</dbReference>
<dbReference type="Gene3D" id="3.40.630.30">
    <property type="match status" value="1"/>
</dbReference>
<evidence type="ECO:0000313" key="3">
    <source>
        <dbReference type="Proteomes" id="UP001155483"/>
    </source>
</evidence>
<organism evidence="2 3">
    <name type="scientific">Paraflavisolibacter caeni</name>
    <dbReference type="NCBI Taxonomy" id="2982496"/>
    <lineage>
        <taxon>Bacteria</taxon>
        <taxon>Pseudomonadati</taxon>
        <taxon>Bacteroidota</taxon>
        <taxon>Chitinophagia</taxon>
        <taxon>Chitinophagales</taxon>
        <taxon>Chitinophagaceae</taxon>
        <taxon>Paraflavisolibacter</taxon>
    </lineage>
</organism>
<dbReference type="SUPFAM" id="SSF55729">
    <property type="entry name" value="Acyl-CoA N-acyltransferases (Nat)"/>
    <property type="match status" value="1"/>
</dbReference>
<dbReference type="RefSeq" id="WP_279295785.1">
    <property type="nucleotide sequence ID" value="NZ_JAOTIF010000002.1"/>
</dbReference>
<comment type="caution">
    <text evidence="2">The sequence shown here is derived from an EMBL/GenBank/DDBJ whole genome shotgun (WGS) entry which is preliminary data.</text>
</comment>
<dbReference type="AlphaFoldDB" id="A0A9X2XTU5"/>
<dbReference type="InterPro" id="IPR051556">
    <property type="entry name" value="N-term/lysine_N-AcTrnsfr"/>
</dbReference>
<dbReference type="PANTHER" id="PTHR42919">
    <property type="entry name" value="N-ALPHA-ACETYLTRANSFERASE"/>
    <property type="match status" value="1"/>
</dbReference>
<proteinExistence type="predicted"/>
<dbReference type="Proteomes" id="UP001155483">
    <property type="component" value="Unassembled WGS sequence"/>
</dbReference>
<feature type="domain" description="N-acetyltransferase" evidence="1">
    <location>
        <begin position="2"/>
        <end position="165"/>
    </location>
</feature>
<reference evidence="2" key="2">
    <citation type="submission" date="2023-04" db="EMBL/GenBank/DDBJ databases">
        <title>Paracnuella aquatica gen. nov., sp. nov., a member of the family Chitinophagaceae isolated from a hot spring.</title>
        <authorList>
            <person name="Wang C."/>
        </authorList>
    </citation>
    <scope>NUCLEOTIDE SEQUENCE</scope>
    <source>
        <strain evidence="2">LB-8</strain>
    </source>
</reference>
<dbReference type="CDD" id="cd04301">
    <property type="entry name" value="NAT_SF"/>
    <property type="match status" value="1"/>
</dbReference>
<sequence>MIELREAQFSDYAAIAKLHAESWKQNYRGIYSDHFLDNEVEQDRSDVWHQRLQFPSKNQRVTIATQDGSIVGFSCLYYNDDPNFGSLLDNLHISTSVQGSGIGTLLIRSCATQIFDNCTSDKMYLWVYESNIKARKFYERLGGVKLETVEKQNPDQTLSRVCRYIWNDVSALL</sequence>
<dbReference type="InterPro" id="IPR016181">
    <property type="entry name" value="Acyl_CoA_acyltransferase"/>
</dbReference>
<dbReference type="GO" id="GO:0016747">
    <property type="term" value="F:acyltransferase activity, transferring groups other than amino-acyl groups"/>
    <property type="evidence" value="ECO:0007669"/>
    <property type="project" value="InterPro"/>
</dbReference>
<name>A0A9X2XTU5_9BACT</name>